<dbReference type="Gene3D" id="3.90.1750.20">
    <property type="entry name" value="Putative Large Serine Recombinase, Chain B, Domain 2"/>
    <property type="match status" value="1"/>
</dbReference>
<dbReference type="InterPro" id="IPR050639">
    <property type="entry name" value="SSR_resolvase"/>
</dbReference>
<comment type="caution">
    <text evidence="5">The sequence shown here is derived from an EMBL/GenBank/DDBJ whole genome shotgun (WGS) entry which is preliminary data.</text>
</comment>
<feature type="domain" description="Recombinase" evidence="4">
    <location>
        <begin position="66"/>
        <end position="176"/>
    </location>
</feature>
<accession>A0A8J2XQJ2</accession>
<dbReference type="InterPro" id="IPR011109">
    <property type="entry name" value="DNA_bind_recombinase_dom"/>
</dbReference>
<feature type="coiled-coil region" evidence="3">
    <location>
        <begin position="273"/>
        <end position="328"/>
    </location>
</feature>
<sequence length="427" mass="48654">MINTLRKLGVEPQAIEQPLDLSVPENKMMLAFYLAAPEVENDRRALNVIAGMRRAKKEGRYMGLAPVGYVNKTDELGRKYIIPEEPLAGIVRWSFEQVAEGTYNTEQVYKMAREKGFKGAKSLFWTCITNPVYCGKIFLEKYKDDEAQFIKAKHEPIISEELYYKVQDVLYGRKRNTYRLKVVSNASLPLRGFLLCPECGKILTGSASKGRNKYYSYYHCFDGCTCRFSADAVNDCLIYELKKYIPRPEAIDVYKVVLTESWYSQTAPLLNDRKELLAQVAQVEDKIAYIEELVSSKQLAPADFRDMKSKYAEQLERLKARLAAREEDQDMPGLLDAGIENLLKLDYIYQDGGIEKKREVIGSMYPEKLTFDGERLRTTRINEAAQIIYTLDKAFGENEKGQSEIIPALSSQVGKTGFEPATPTSRT</sequence>
<dbReference type="InterPro" id="IPR038109">
    <property type="entry name" value="DNA_bind_recomb_sf"/>
</dbReference>
<dbReference type="GO" id="GO:0003677">
    <property type="term" value="F:DNA binding"/>
    <property type="evidence" value="ECO:0007669"/>
    <property type="project" value="UniProtKB-KW"/>
</dbReference>
<gene>
    <name evidence="5" type="ORF">GCM10011511_05240</name>
</gene>
<evidence type="ECO:0000313" key="5">
    <source>
        <dbReference type="EMBL" id="GGA85158.1"/>
    </source>
</evidence>
<evidence type="ECO:0000256" key="2">
    <source>
        <dbReference type="ARBA" id="ARBA00023172"/>
    </source>
</evidence>
<reference evidence="5" key="2">
    <citation type="submission" date="2020-09" db="EMBL/GenBank/DDBJ databases">
        <authorList>
            <person name="Sun Q."/>
            <person name="Zhou Y."/>
        </authorList>
    </citation>
    <scope>NUCLEOTIDE SEQUENCE</scope>
    <source>
        <strain evidence="5">CGMCC 1.15448</strain>
    </source>
</reference>
<dbReference type="PANTHER" id="PTHR30461">
    <property type="entry name" value="DNA-INVERTASE FROM LAMBDOID PROPHAGE"/>
    <property type="match status" value="1"/>
</dbReference>
<organism evidence="5 6">
    <name type="scientific">Puia dinghuensis</name>
    <dbReference type="NCBI Taxonomy" id="1792502"/>
    <lineage>
        <taxon>Bacteria</taxon>
        <taxon>Pseudomonadati</taxon>
        <taxon>Bacteroidota</taxon>
        <taxon>Chitinophagia</taxon>
        <taxon>Chitinophagales</taxon>
        <taxon>Chitinophagaceae</taxon>
        <taxon>Puia</taxon>
    </lineage>
</organism>
<keyword evidence="6" id="KW-1185">Reference proteome</keyword>
<dbReference type="PROSITE" id="PS51737">
    <property type="entry name" value="RECOMBINASE_DNA_BIND"/>
    <property type="match status" value="1"/>
</dbReference>
<evidence type="ECO:0000256" key="3">
    <source>
        <dbReference type="SAM" id="Coils"/>
    </source>
</evidence>
<dbReference type="PANTHER" id="PTHR30461:SF2">
    <property type="entry name" value="SERINE RECOMBINASE PINE-RELATED"/>
    <property type="match status" value="1"/>
</dbReference>
<evidence type="ECO:0000313" key="6">
    <source>
        <dbReference type="Proteomes" id="UP000607559"/>
    </source>
</evidence>
<proteinExistence type="predicted"/>
<keyword evidence="2" id="KW-0233">DNA recombination</keyword>
<name>A0A8J2XQJ2_9BACT</name>
<dbReference type="InterPro" id="IPR036162">
    <property type="entry name" value="Resolvase-like_N_sf"/>
</dbReference>
<dbReference type="Pfam" id="PF07508">
    <property type="entry name" value="Recombinase"/>
    <property type="match status" value="1"/>
</dbReference>
<dbReference type="Proteomes" id="UP000607559">
    <property type="component" value="Unassembled WGS sequence"/>
</dbReference>
<keyword evidence="1" id="KW-0238">DNA-binding</keyword>
<evidence type="ECO:0000259" key="4">
    <source>
        <dbReference type="PROSITE" id="PS51737"/>
    </source>
</evidence>
<keyword evidence="3" id="KW-0175">Coiled coil</keyword>
<dbReference type="SUPFAM" id="SSF53041">
    <property type="entry name" value="Resolvase-like"/>
    <property type="match status" value="1"/>
</dbReference>
<dbReference type="AlphaFoldDB" id="A0A8J2XQJ2"/>
<dbReference type="GO" id="GO:0000150">
    <property type="term" value="F:DNA strand exchange activity"/>
    <property type="evidence" value="ECO:0007669"/>
    <property type="project" value="InterPro"/>
</dbReference>
<dbReference type="EMBL" id="BMJC01000001">
    <property type="protein sequence ID" value="GGA85158.1"/>
    <property type="molecule type" value="Genomic_DNA"/>
</dbReference>
<reference evidence="5" key="1">
    <citation type="journal article" date="2014" name="Int. J. Syst. Evol. Microbiol.">
        <title>Complete genome sequence of Corynebacterium casei LMG S-19264T (=DSM 44701T), isolated from a smear-ripened cheese.</title>
        <authorList>
            <consortium name="US DOE Joint Genome Institute (JGI-PGF)"/>
            <person name="Walter F."/>
            <person name="Albersmeier A."/>
            <person name="Kalinowski J."/>
            <person name="Ruckert C."/>
        </authorList>
    </citation>
    <scope>NUCLEOTIDE SEQUENCE</scope>
    <source>
        <strain evidence="5">CGMCC 1.15448</strain>
    </source>
</reference>
<evidence type="ECO:0000256" key="1">
    <source>
        <dbReference type="ARBA" id="ARBA00023125"/>
    </source>
</evidence>
<protein>
    <recommendedName>
        <fullName evidence="4">Recombinase domain-containing protein</fullName>
    </recommendedName>
</protein>